<evidence type="ECO:0000313" key="3">
    <source>
        <dbReference type="Proteomes" id="UP001181693"/>
    </source>
</evidence>
<reference evidence="2" key="1">
    <citation type="thesis" date="2020" institute="ProQuest LLC" country="789 East Eisenhower Parkway, Ann Arbor, MI, USA">
        <title>Comparative Genomics and Chromosome Evolution.</title>
        <authorList>
            <person name="Mudd A.B."/>
        </authorList>
    </citation>
    <scope>NUCLEOTIDE SEQUENCE</scope>
    <source>
        <strain evidence="2">1538</strain>
        <tissue evidence="2">Blood</tissue>
    </source>
</reference>
<sequence length="85" mass="9446">MVPIPGVSRERPQWDEDVNIFGKSLDLSSILLQLVTPLRSRTGSETVGQEVRGATITRKTQSQYYSKGGQRVNKKAVVKENPKSC</sequence>
<dbReference type="EMBL" id="DYDO01000003">
    <property type="protein sequence ID" value="DBA27645.1"/>
    <property type="molecule type" value="Genomic_DNA"/>
</dbReference>
<organism evidence="2 3">
    <name type="scientific">Pyxicephalus adspersus</name>
    <name type="common">African bullfrog</name>
    <dbReference type="NCBI Taxonomy" id="30357"/>
    <lineage>
        <taxon>Eukaryota</taxon>
        <taxon>Metazoa</taxon>
        <taxon>Chordata</taxon>
        <taxon>Craniata</taxon>
        <taxon>Vertebrata</taxon>
        <taxon>Euteleostomi</taxon>
        <taxon>Amphibia</taxon>
        <taxon>Batrachia</taxon>
        <taxon>Anura</taxon>
        <taxon>Neobatrachia</taxon>
        <taxon>Ranoidea</taxon>
        <taxon>Pyxicephalidae</taxon>
        <taxon>Pyxicephalinae</taxon>
        <taxon>Pyxicephalus</taxon>
    </lineage>
</organism>
<proteinExistence type="predicted"/>
<dbReference type="Proteomes" id="UP001181693">
    <property type="component" value="Unassembled WGS sequence"/>
</dbReference>
<keyword evidence="3" id="KW-1185">Reference proteome</keyword>
<protein>
    <submittedName>
        <fullName evidence="2">Uncharacterized protein</fullName>
    </submittedName>
</protein>
<accession>A0AAV3AXX2</accession>
<comment type="caution">
    <text evidence="2">The sequence shown here is derived from an EMBL/GenBank/DDBJ whole genome shotgun (WGS) entry which is preliminary data.</text>
</comment>
<evidence type="ECO:0000313" key="2">
    <source>
        <dbReference type="EMBL" id="DBA27645.1"/>
    </source>
</evidence>
<name>A0AAV3AXX2_PYXAD</name>
<gene>
    <name evidence="2" type="ORF">GDO54_008114</name>
</gene>
<evidence type="ECO:0000256" key="1">
    <source>
        <dbReference type="SAM" id="MobiDB-lite"/>
    </source>
</evidence>
<dbReference type="AlphaFoldDB" id="A0AAV3AXX2"/>
<feature type="region of interest" description="Disordered" evidence="1">
    <location>
        <begin position="62"/>
        <end position="85"/>
    </location>
</feature>